<organism evidence="1 2">
    <name type="scientific">Bacteriovorax stolpii</name>
    <name type="common">Bdellovibrio stolpii</name>
    <dbReference type="NCBI Taxonomy" id="960"/>
    <lineage>
        <taxon>Bacteria</taxon>
        <taxon>Pseudomonadati</taxon>
        <taxon>Bdellovibrionota</taxon>
        <taxon>Bacteriovoracia</taxon>
        <taxon>Bacteriovoracales</taxon>
        <taxon>Bacteriovoracaceae</taxon>
        <taxon>Bacteriovorax</taxon>
    </lineage>
</organism>
<proteinExistence type="predicted"/>
<dbReference type="RefSeq" id="WP_102242213.1">
    <property type="nucleotide sequence ID" value="NZ_CP025704.1"/>
</dbReference>
<dbReference type="KEGG" id="bsto:C0V70_02110"/>
<name>A0A2K9NN40_BACTC</name>
<reference evidence="1 2" key="1">
    <citation type="submission" date="2018-01" db="EMBL/GenBank/DDBJ databases">
        <title>Complete genome sequence of Bacteriovorax stolpii DSM12778.</title>
        <authorList>
            <person name="Tang B."/>
            <person name="Chang J."/>
        </authorList>
    </citation>
    <scope>NUCLEOTIDE SEQUENCE [LARGE SCALE GENOMIC DNA]</scope>
    <source>
        <strain evidence="1 2">DSM 12778</strain>
    </source>
</reference>
<evidence type="ECO:0000313" key="1">
    <source>
        <dbReference type="EMBL" id="AUN96918.1"/>
    </source>
</evidence>
<accession>A0A2K9NN40</accession>
<evidence type="ECO:0000313" key="2">
    <source>
        <dbReference type="Proteomes" id="UP000235584"/>
    </source>
</evidence>
<dbReference type="Proteomes" id="UP000235584">
    <property type="component" value="Chromosome"/>
</dbReference>
<gene>
    <name evidence="1" type="ORF">C0V70_02110</name>
</gene>
<dbReference type="EMBL" id="CP025704">
    <property type="protein sequence ID" value="AUN96918.1"/>
    <property type="molecule type" value="Genomic_DNA"/>
</dbReference>
<protein>
    <submittedName>
        <fullName evidence="1">Uncharacterized protein</fullName>
    </submittedName>
</protein>
<dbReference type="OrthoDB" id="5294340at2"/>
<sequence>MSKKTIYQYQKDLGLPVYIAVDPQGFESGLNDFLLLMKFTKLQEKEEAAALEIMKKNNASRCLNITEATPAVARQIHSTMESDRYGLESVIPKPGYQVYRYKDEGLMVYSFGVKSWEFGAFHDFGSSKDSAKRLAHKTIIHRFLSWALVHHGILGLWGVTVDDGMVLQRSVESKGEAVFVDVVGNRILSLDGIKKLGPKFKVLRLDPTLHGRNIRMTNEELLSFISAHCSYLDYTGLSVPVRQMIQTLAKMTVGLIHPEESFRPRTDLSL</sequence>
<dbReference type="AlphaFoldDB" id="A0A2K9NN40"/>
<keyword evidence="2" id="KW-1185">Reference proteome</keyword>